<dbReference type="InterPro" id="IPR001387">
    <property type="entry name" value="Cro/C1-type_HTH"/>
</dbReference>
<name>A0A5J4RMX6_9ZZZZ</name>
<dbReference type="PROSITE" id="PS50943">
    <property type="entry name" value="HTH_CROC1"/>
    <property type="match status" value="1"/>
</dbReference>
<evidence type="ECO:0000313" key="2">
    <source>
        <dbReference type="EMBL" id="KAA6334480.1"/>
    </source>
</evidence>
<dbReference type="AlphaFoldDB" id="A0A5J4RMX6"/>
<dbReference type="Pfam" id="PF13443">
    <property type="entry name" value="HTH_26"/>
    <property type="match status" value="1"/>
</dbReference>
<reference evidence="2" key="1">
    <citation type="submission" date="2019-03" db="EMBL/GenBank/DDBJ databases">
        <title>Single cell metagenomics reveals metabolic interactions within the superorganism composed of flagellate Streblomastix strix and complex community of Bacteroidetes bacteria on its surface.</title>
        <authorList>
            <person name="Treitli S.C."/>
            <person name="Kolisko M."/>
            <person name="Husnik F."/>
            <person name="Keeling P."/>
            <person name="Hampl V."/>
        </authorList>
    </citation>
    <scope>NUCLEOTIDE SEQUENCE</scope>
    <source>
        <strain evidence="2">STM</strain>
    </source>
</reference>
<dbReference type="SUPFAM" id="SSF47413">
    <property type="entry name" value="lambda repressor-like DNA-binding domains"/>
    <property type="match status" value="1"/>
</dbReference>
<dbReference type="EMBL" id="SNRY01000993">
    <property type="protein sequence ID" value="KAA6334480.1"/>
    <property type="molecule type" value="Genomic_DNA"/>
</dbReference>
<protein>
    <recommendedName>
        <fullName evidence="1">HTH cro/C1-type domain-containing protein</fullName>
    </recommendedName>
</protein>
<dbReference type="InterPro" id="IPR010982">
    <property type="entry name" value="Lambda_DNA-bd_dom_sf"/>
</dbReference>
<dbReference type="SMART" id="SM00530">
    <property type="entry name" value="HTH_XRE"/>
    <property type="match status" value="1"/>
</dbReference>
<sequence length="74" mass="8729">MTEIESYVIEKVRKMRLERKWSIQALADNINVSKSFVADVENSKRRSKYNLNHVNEIAKVFECSIYDLLPEKPI</sequence>
<proteinExistence type="predicted"/>
<accession>A0A5J4RMX6</accession>
<dbReference type="GO" id="GO:0003677">
    <property type="term" value="F:DNA binding"/>
    <property type="evidence" value="ECO:0007669"/>
    <property type="project" value="InterPro"/>
</dbReference>
<dbReference type="Gene3D" id="1.10.260.40">
    <property type="entry name" value="lambda repressor-like DNA-binding domains"/>
    <property type="match status" value="1"/>
</dbReference>
<comment type="caution">
    <text evidence="2">The sequence shown here is derived from an EMBL/GenBank/DDBJ whole genome shotgun (WGS) entry which is preliminary data.</text>
</comment>
<organism evidence="2">
    <name type="scientific">termite gut metagenome</name>
    <dbReference type="NCBI Taxonomy" id="433724"/>
    <lineage>
        <taxon>unclassified sequences</taxon>
        <taxon>metagenomes</taxon>
        <taxon>organismal metagenomes</taxon>
    </lineage>
</organism>
<feature type="domain" description="HTH cro/C1-type" evidence="1">
    <location>
        <begin position="12"/>
        <end position="68"/>
    </location>
</feature>
<dbReference type="CDD" id="cd00093">
    <property type="entry name" value="HTH_XRE"/>
    <property type="match status" value="1"/>
</dbReference>
<gene>
    <name evidence="2" type="ORF">EZS27_017205</name>
</gene>
<evidence type="ECO:0000259" key="1">
    <source>
        <dbReference type="PROSITE" id="PS50943"/>
    </source>
</evidence>